<feature type="compositionally biased region" description="Basic and acidic residues" evidence="1">
    <location>
        <begin position="173"/>
        <end position="182"/>
    </location>
</feature>
<dbReference type="AlphaFoldDB" id="A0A422Q1V3"/>
<feature type="region of interest" description="Disordered" evidence="1">
    <location>
        <begin position="379"/>
        <end position="502"/>
    </location>
</feature>
<dbReference type="RefSeq" id="XP_029230293.1">
    <property type="nucleotide sequence ID" value="XM_029369606.1"/>
</dbReference>
<sequence>MSLTDAEPAAGKRASSVDTAGEEHAGGGAPAAAEARTNSSSACKLPQCEEYPAEPPPARDGSTASAAAEEYPASDSEGPSKRQSATAVPPPGTDAGGSAGEKRAKKPPKLPHLSSAGALSTPHTAAAGDARQPRQRAERAPSTVRQKRGQHPPRPCHAGTAAAKDGGCATPAPREEDRRRGESSSPQSFLWYFTDVYMKPVRTPRRRPDTRHAKGSEEGGKTVKHEAARAPERKADDERRAEEYPVEDAHNEETPSERLNKHNNARWSEGGDTKSRWVPPSRGANHLSSMSSVKMSPGKRDPAEETWVEHQHSQTCVSIPSLQARRQNDAFQRCLHVLLDRCNNRSEKDMVTHLGYSYSRILALKRGYKLTGSAEGEVTYRQALLPPPRRENEERTQKPAQRVDRGHTNNSKSNKHKSSGQQKSSAPLLGNGSPMKQPRHAGESGVVELPTISTVHEPRDEVVELGVGVYEESRSTRESRSVEQGEESNVHCSEENHHELLA</sequence>
<keyword evidence="3" id="KW-1185">Reference proteome</keyword>
<feature type="compositionally biased region" description="Basic and acidic residues" evidence="1">
    <location>
        <begin position="206"/>
        <end position="260"/>
    </location>
</feature>
<name>A0A422Q1V3_9TRYP</name>
<reference evidence="2 3" key="1">
    <citation type="journal article" date="2018" name="BMC Genomics">
        <title>Genomic comparison of Trypanosoma conorhini and Trypanosoma rangeli to Trypanosoma cruzi strains of high and low virulence.</title>
        <authorList>
            <person name="Bradwell K.R."/>
            <person name="Koparde V.N."/>
            <person name="Matveyev A.V."/>
            <person name="Serrano M.G."/>
            <person name="Alves J.M."/>
            <person name="Parikh H."/>
            <person name="Huang B."/>
            <person name="Lee V."/>
            <person name="Espinosa-Alvarez O."/>
            <person name="Ortiz P.A."/>
            <person name="Costa-Martins A.G."/>
            <person name="Teixeira M.M."/>
            <person name="Buck G.A."/>
        </authorList>
    </citation>
    <scope>NUCLEOTIDE SEQUENCE [LARGE SCALE GENOMIC DNA]</scope>
    <source>
        <strain evidence="2 3">025E</strain>
    </source>
</reference>
<dbReference type="OrthoDB" id="247478at2759"/>
<feature type="compositionally biased region" description="Basic and acidic residues" evidence="1">
    <location>
        <begin position="388"/>
        <end position="407"/>
    </location>
</feature>
<organism evidence="2 3">
    <name type="scientific">Trypanosoma conorhini</name>
    <dbReference type="NCBI Taxonomy" id="83891"/>
    <lineage>
        <taxon>Eukaryota</taxon>
        <taxon>Discoba</taxon>
        <taxon>Euglenozoa</taxon>
        <taxon>Kinetoplastea</taxon>
        <taxon>Metakinetoplastina</taxon>
        <taxon>Trypanosomatida</taxon>
        <taxon>Trypanosomatidae</taxon>
        <taxon>Trypanosoma</taxon>
    </lineage>
</organism>
<protein>
    <submittedName>
        <fullName evidence="2">Uncharacterized protein</fullName>
    </submittedName>
</protein>
<evidence type="ECO:0000313" key="2">
    <source>
        <dbReference type="EMBL" id="RNF23945.1"/>
    </source>
</evidence>
<evidence type="ECO:0000256" key="1">
    <source>
        <dbReference type="SAM" id="MobiDB-lite"/>
    </source>
</evidence>
<dbReference type="GeneID" id="40316293"/>
<accession>A0A422Q1V3</accession>
<dbReference type="Proteomes" id="UP000284403">
    <property type="component" value="Unassembled WGS sequence"/>
</dbReference>
<evidence type="ECO:0000313" key="3">
    <source>
        <dbReference type="Proteomes" id="UP000284403"/>
    </source>
</evidence>
<dbReference type="EMBL" id="MKKU01000109">
    <property type="protein sequence ID" value="RNF23945.1"/>
    <property type="molecule type" value="Genomic_DNA"/>
</dbReference>
<feature type="region of interest" description="Disordered" evidence="1">
    <location>
        <begin position="1"/>
        <end position="307"/>
    </location>
</feature>
<proteinExistence type="predicted"/>
<feature type="compositionally biased region" description="Basic and acidic residues" evidence="1">
    <location>
        <begin position="298"/>
        <end position="307"/>
    </location>
</feature>
<feature type="compositionally biased region" description="Basic and acidic residues" evidence="1">
    <location>
        <begin position="471"/>
        <end position="502"/>
    </location>
</feature>
<comment type="caution">
    <text evidence="2">The sequence shown here is derived from an EMBL/GenBank/DDBJ whole genome shotgun (WGS) entry which is preliminary data.</text>
</comment>
<gene>
    <name evidence="2" type="ORF">Tco025E_02682</name>
</gene>